<comment type="caution">
    <text evidence="1">The sequence shown here is derived from an EMBL/GenBank/DDBJ whole genome shotgun (WGS) entry which is preliminary data.</text>
</comment>
<keyword evidence="1" id="KW-0238">DNA-binding</keyword>
<proteinExistence type="predicted"/>
<gene>
    <name evidence="1" type="ORF">GCM10011328_11590</name>
</gene>
<organism evidence="1 2">
    <name type="scientific">Hafnia psychrotolerans</name>
    <dbReference type="NCBI Taxonomy" id="1477018"/>
    <lineage>
        <taxon>Bacteria</taxon>
        <taxon>Pseudomonadati</taxon>
        <taxon>Pseudomonadota</taxon>
        <taxon>Gammaproteobacteria</taxon>
        <taxon>Enterobacterales</taxon>
        <taxon>Hafniaceae</taxon>
        <taxon>Hafnia</taxon>
    </lineage>
</organism>
<keyword evidence="2" id="KW-1185">Reference proteome</keyword>
<name>A0ABQ1G7R6_9GAMM</name>
<reference evidence="2" key="1">
    <citation type="journal article" date="2019" name="Int. J. Syst. Evol. Microbiol.">
        <title>The Global Catalogue of Microorganisms (GCM) 10K type strain sequencing project: providing services to taxonomists for standard genome sequencing and annotation.</title>
        <authorList>
            <consortium name="The Broad Institute Genomics Platform"/>
            <consortium name="The Broad Institute Genome Sequencing Center for Infectious Disease"/>
            <person name="Wu L."/>
            <person name="Ma J."/>
        </authorList>
    </citation>
    <scope>NUCLEOTIDE SEQUENCE [LARGE SCALE GENOMIC DNA]</scope>
    <source>
        <strain evidence="2">CGMCC 1.12806</strain>
    </source>
</reference>
<dbReference type="Pfam" id="PF05269">
    <property type="entry name" value="Phage_CII"/>
    <property type="match status" value="1"/>
</dbReference>
<protein>
    <submittedName>
        <fullName evidence="1">DNA-binding protein</fullName>
    </submittedName>
</protein>
<dbReference type="SUPFAM" id="SSF47413">
    <property type="entry name" value="lambda repressor-like DNA-binding domains"/>
    <property type="match status" value="1"/>
</dbReference>
<dbReference type="GO" id="GO:0003677">
    <property type="term" value="F:DNA binding"/>
    <property type="evidence" value="ECO:0007669"/>
    <property type="project" value="UniProtKB-KW"/>
</dbReference>
<sequence length="106" mass="12136">METTATTRNSEMPKLKPREMELLVLRQLQLHGQKPIADQLGIDESTISRWKQGHIEQFCKFLAALGIQLAPPEAVLVRRDYLFSMETLAEIGMKAERMRPEPIGFN</sequence>
<evidence type="ECO:0000313" key="2">
    <source>
        <dbReference type="Proteomes" id="UP000627464"/>
    </source>
</evidence>
<dbReference type="Gene3D" id="1.10.260.40">
    <property type="entry name" value="lambda repressor-like DNA-binding domains"/>
    <property type="match status" value="1"/>
</dbReference>
<dbReference type="RefSeq" id="WP_373283359.1">
    <property type="nucleotide sequence ID" value="NZ_BMFZ01000003.1"/>
</dbReference>
<dbReference type="InterPro" id="IPR007933">
    <property type="entry name" value="Transcrpt_activ_CII"/>
</dbReference>
<dbReference type="Proteomes" id="UP000627464">
    <property type="component" value="Unassembled WGS sequence"/>
</dbReference>
<accession>A0ABQ1G7R6</accession>
<evidence type="ECO:0000313" key="1">
    <source>
        <dbReference type="EMBL" id="GGA38431.1"/>
    </source>
</evidence>
<dbReference type="EMBL" id="BMFZ01000003">
    <property type="protein sequence ID" value="GGA38431.1"/>
    <property type="molecule type" value="Genomic_DNA"/>
</dbReference>
<dbReference type="InterPro" id="IPR010982">
    <property type="entry name" value="Lambda_DNA-bd_dom_sf"/>
</dbReference>